<feature type="compositionally biased region" description="Basic and acidic residues" evidence="1">
    <location>
        <begin position="30"/>
        <end position="43"/>
    </location>
</feature>
<proteinExistence type="predicted"/>
<evidence type="ECO:0000313" key="3">
    <source>
        <dbReference type="EMBL" id="GAA4611711.1"/>
    </source>
</evidence>
<evidence type="ECO:0000313" key="4">
    <source>
        <dbReference type="Proteomes" id="UP001500212"/>
    </source>
</evidence>
<feature type="compositionally biased region" description="Pro residues" evidence="1">
    <location>
        <begin position="251"/>
        <end position="265"/>
    </location>
</feature>
<comment type="caution">
    <text evidence="3">The sequence shown here is derived from an EMBL/GenBank/DDBJ whole genome shotgun (WGS) entry which is preliminary data.</text>
</comment>
<feature type="region of interest" description="Disordered" evidence="1">
    <location>
        <begin position="1"/>
        <end position="60"/>
    </location>
</feature>
<dbReference type="EMBL" id="BAABHJ010000017">
    <property type="protein sequence ID" value="GAA4611711.1"/>
    <property type="molecule type" value="Genomic_DNA"/>
</dbReference>
<evidence type="ECO:0000256" key="2">
    <source>
        <dbReference type="SAM" id="Phobius"/>
    </source>
</evidence>
<keyword evidence="4" id="KW-1185">Reference proteome</keyword>
<feature type="compositionally biased region" description="Gly residues" evidence="1">
    <location>
        <begin position="1"/>
        <end position="17"/>
    </location>
</feature>
<keyword evidence="2" id="KW-0472">Membrane</keyword>
<evidence type="ECO:0000256" key="1">
    <source>
        <dbReference type="SAM" id="MobiDB-lite"/>
    </source>
</evidence>
<dbReference type="RefSeq" id="WP_345358972.1">
    <property type="nucleotide sequence ID" value="NZ_BAABHJ010000017.1"/>
</dbReference>
<dbReference type="Proteomes" id="UP001500212">
    <property type="component" value="Unassembled WGS sequence"/>
</dbReference>
<feature type="transmembrane region" description="Helical" evidence="2">
    <location>
        <begin position="201"/>
        <end position="231"/>
    </location>
</feature>
<reference evidence="4" key="1">
    <citation type="journal article" date="2019" name="Int. J. Syst. Evol. Microbiol.">
        <title>The Global Catalogue of Microorganisms (GCM) 10K type strain sequencing project: providing services to taxonomists for standard genome sequencing and annotation.</title>
        <authorList>
            <consortium name="The Broad Institute Genomics Platform"/>
            <consortium name="The Broad Institute Genome Sequencing Center for Infectious Disease"/>
            <person name="Wu L."/>
            <person name="Ma J."/>
        </authorList>
    </citation>
    <scope>NUCLEOTIDE SEQUENCE [LARGE SCALE GENOMIC DNA]</scope>
    <source>
        <strain evidence="4">JCM 17938</strain>
    </source>
</reference>
<feature type="transmembrane region" description="Helical" evidence="2">
    <location>
        <begin position="168"/>
        <end position="195"/>
    </location>
</feature>
<gene>
    <name evidence="3" type="ORF">GCM10023195_49800</name>
</gene>
<sequence length="282" mass="29524">MGDAVGAGHGQQVPGGPGDREQRSPVGGGELHRHTAGVDRPGREPPYPYAGPGTIPGDREQFTGLVPDLPQIIERFGLPNPLTVLPELKNRLETVDVSSGHLTRLRDHLTRLADDIEDSAGSLRWQGDAASRFHRRNAETVTSLRRTAAAAQDTVQCQSYSKITMWDLAVWITLAIAILTLIVAAILAIMVATALQSGGTSIVVGITAMSTHTATVTAEILGAIGTVSWLLSSVFGEVRGKLDSPDIVCPVPAPPPGSAPAPTPPGSSTGTPADPSPRRRAV</sequence>
<name>A0ABP8TM84_9ACTN</name>
<keyword evidence="2" id="KW-1133">Transmembrane helix</keyword>
<keyword evidence="2" id="KW-0812">Transmembrane</keyword>
<protein>
    <submittedName>
        <fullName evidence="3">Uncharacterized protein</fullName>
    </submittedName>
</protein>
<accession>A0ABP8TM84</accession>
<organism evidence="3 4">
    <name type="scientific">Actinoallomurus liliacearum</name>
    <dbReference type="NCBI Taxonomy" id="1080073"/>
    <lineage>
        <taxon>Bacteria</taxon>
        <taxon>Bacillati</taxon>
        <taxon>Actinomycetota</taxon>
        <taxon>Actinomycetes</taxon>
        <taxon>Streptosporangiales</taxon>
        <taxon>Thermomonosporaceae</taxon>
        <taxon>Actinoallomurus</taxon>
    </lineage>
</organism>
<feature type="region of interest" description="Disordered" evidence="1">
    <location>
        <begin position="246"/>
        <end position="282"/>
    </location>
</feature>